<evidence type="ECO:0000256" key="3">
    <source>
        <dbReference type="ARBA" id="ARBA00009225"/>
    </source>
</evidence>
<dbReference type="InterPro" id="IPR001312">
    <property type="entry name" value="Hexokinase"/>
</dbReference>
<dbReference type="PROSITE" id="PS00378">
    <property type="entry name" value="HEXOKINASE_1"/>
    <property type="match status" value="1"/>
</dbReference>
<evidence type="ECO:0000313" key="16">
    <source>
        <dbReference type="EMBL" id="OSS53103.1"/>
    </source>
</evidence>
<evidence type="ECO:0000256" key="13">
    <source>
        <dbReference type="SAM" id="Coils"/>
    </source>
</evidence>
<dbReference type="EC" id="2.7.1.-" evidence="12"/>
<dbReference type="GO" id="GO:0006013">
    <property type="term" value="P:mannose metabolic process"/>
    <property type="evidence" value="ECO:0007669"/>
    <property type="project" value="TreeGrafter"/>
</dbReference>
<evidence type="ECO:0000256" key="12">
    <source>
        <dbReference type="RuleBase" id="RU362007"/>
    </source>
</evidence>
<proteinExistence type="inferred from homology"/>
<dbReference type="InterPro" id="IPR019807">
    <property type="entry name" value="Hexokinase_BS"/>
</dbReference>
<evidence type="ECO:0000256" key="1">
    <source>
        <dbReference type="ARBA" id="ARBA00004888"/>
    </source>
</evidence>
<dbReference type="GO" id="GO:0006096">
    <property type="term" value="P:glycolytic process"/>
    <property type="evidence" value="ECO:0007669"/>
    <property type="project" value="UniProtKB-UniPathway"/>
</dbReference>
<dbReference type="InterPro" id="IPR022672">
    <property type="entry name" value="Hexokinase_N"/>
</dbReference>
<comment type="pathway">
    <text evidence="2">Carbohydrate metabolism; hexose metabolism.</text>
</comment>
<evidence type="ECO:0000256" key="8">
    <source>
        <dbReference type="ARBA" id="ARBA00023152"/>
    </source>
</evidence>
<dbReference type="Proteomes" id="UP000193240">
    <property type="component" value="Unassembled WGS sequence"/>
</dbReference>
<dbReference type="OMA" id="LICVIND"/>
<dbReference type="GO" id="GO:0008865">
    <property type="term" value="F:fructokinase activity"/>
    <property type="evidence" value="ECO:0007669"/>
    <property type="project" value="TreeGrafter"/>
</dbReference>
<dbReference type="SUPFAM" id="SSF53067">
    <property type="entry name" value="Actin-like ATPase domain"/>
    <property type="match status" value="2"/>
</dbReference>
<feature type="domain" description="Hexokinase C-terminal" evidence="15">
    <location>
        <begin position="240"/>
        <end position="488"/>
    </location>
</feature>
<evidence type="ECO:0000256" key="9">
    <source>
        <dbReference type="ARBA" id="ARBA00044613"/>
    </source>
</evidence>
<dbReference type="EMBL" id="KZ107839">
    <property type="protein sequence ID" value="OSS53103.1"/>
    <property type="molecule type" value="Genomic_DNA"/>
</dbReference>
<dbReference type="GO" id="GO:0005829">
    <property type="term" value="C:cytosol"/>
    <property type="evidence" value="ECO:0007669"/>
    <property type="project" value="TreeGrafter"/>
</dbReference>
<gene>
    <name evidence="16" type="ORF">B5807_02983</name>
</gene>
<feature type="coiled-coil region" evidence="13">
    <location>
        <begin position="18"/>
        <end position="56"/>
    </location>
</feature>
<keyword evidence="8 12" id="KW-0324">Glycolysis</keyword>
<evidence type="ECO:0000256" key="11">
    <source>
        <dbReference type="ARBA" id="ARBA00048160"/>
    </source>
</evidence>
<evidence type="ECO:0000313" key="17">
    <source>
        <dbReference type="Proteomes" id="UP000193240"/>
    </source>
</evidence>
<sequence length="500" mass="54742">MAVSALEHATGESYSSGLQEMADLCPEHQKELDRLAEEFQISEEKLKEIVQQFRKELDEGLAKHEQNIAMHQTWVHSLPSGNERGTFLTLDLGGTNLRVCQITLHGHSKQGQEKTELKQEQYKLPAELKTGDANSLWDFIAGKLEDFVKKMGLRNNYTKENPMPLGFTFSYPATQARIDHAVLKTWTKGFDIADVEGHDVAAALREKIVARNLPVELICVINDTVGALVASAYNDPKTIIGAIFGTGCNAAYMAELSSIGKMKESDRAESRRYGSKMAINCEYGAFDNAGAVLPRTKYDAHIDDASPRPGEQAFEKLSAGLYLGEILRLVLADLHSRGVIFQSQDARGLQEPYALDTGFLSTLEDDSTPTLSDSRAAFKQFLNMQPSHPEIKLARRLAALISTRAARLCACGVAALCLKEGISAGHVAADGSVANKHPQFKKRWARALGEVLGWDEADRSGEREEHAPIRITSAEDGSGIGCAVVAAMEVERRTREADGA</sequence>
<dbReference type="PRINTS" id="PR00475">
    <property type="entry name" value="HEXOKINASE"/>
</dbReference>
<keyword evidence="6 12" id="KW-0418">Kinase</keyword>
<keyword evidence="7 12" id="KW-0067">ATP-binding</keyword>
<comment type="similarity">
    <text evidence="3 12">Belongs to the hexokinase family.</text>
</comment>
<dbReference type="GO" id="GO:0019158">
    <property type="term" value="F:mannokinase activity"/>
    <property type="evidence" value="ECO:0007669"/>
    <property type="project" value="TreeGrafter"/>
</dbReference>
<evidence type="ECO:0000256" key="5">
    <source>
        <dbReference type="ARBA" id="ARBA00022741"/>
    </source>
</evidence>
<accession>A0A1Y2MAI7</accession>
<dbReference type="GO" id="GO:0005524">
    <property type="term" value="F:ATP binding"/>
    <property type="evidence" value="ECO:0007669"/>
    <property type="project" value="UniProtKB-UniRule"/>
</dbReference>
<reference evidence="16 17" key="1">
    <citation type="journal article" date="2017" name="Genome Announc.">
        <title>Genome sequence of the saprophytic ascomycete Epicoccum nigrum ICMP 19927 strain isolated from New Zealand.</title>
        <authorList>
            <person name="Fokin M."/>
            <person name="Fleetwood D."/>
            <person name="Weir B.S."/>
            <person name="Villas-Boas S.G."/>
        </authorList>
    </citation>
    <scope>NUCLEOTIDE SEQUENCE [LARGE SCALE GENOMIC DNA]</scope>
    <source>
        <strain evidence="16 17">ICMP 19927</strain>
    </source>
</reference>
<dbReference type="Gene3D" id="3.40.367.20">
    <property type="match status" value="1"/>
</dbReference>
<dbReference type="FunFam" id="3.30.420.40:FF:000805">
    <property type="entry name" value="Hexokinase-2"/>
    <property type="match status" value="1"/>
</dbReference>
<dbReference type="GO" id="GO:0001678">
    <property type="term" value="P:intracellular glucose homeostasis"/>
    <property type="evidence" value="ECO:0007669"/>
    <property type="project" value="InterPro"/>
</dbReference>
<protein>
    <recommendedName>
        <fullName evidence="12">Phosphotransferase</fullName>
        <ecNumber evidence="12">2.7.1.-</ecNumber>
    </recommendedName>
</protein>
<organism evidence="16 17">
    <name type="scientific">Epicoccum nigrum</name>
    <name type="common">Soil fungus</name>
    <name type="synonym">Epicoccum purpurascens</name>
    <dbReference type="NCBI Taxonomy" id="105696"/>
    <lineage>
        <taxon>Eukaryota</taxon>
        <taxon>Fungi</taxon>
        <taxon>Dikarya</taxon>
        <taxon>Ascomycota</taxon>
        <taxon>Pezizomycotina</taxon>
        <taxon>Dothideomycetes</taxon>
        <taxon>Pleosporomycetidae</taxon>
        <taxon>Pleosporales</taxon>
        <taxon>Pleosporineae</taxon>
        <taxon>Didymellaceae</taxon>
        <taxon>Epicoccum</taxon>
    </lineage>
</organism>
<dbReference type="STRING" id="105696.A0A1Y2MAI7"/>
<dbReference type="GO" id="GO:0005739">
    <property type="term" value="C:mitochondrion"/>
    <property type="evidence" value="ECO:0007669"/>
    <property type="project" value="TreeGrafter"/>
</dbReference>
<dbReference type="PANTHER" id="PTHR19443">
    <property type="entry name" value="HEXOKINASE"/>
    <property type="match status" value="1"/>
</dbReference>
<keyword evidence="4 12" id="KW-0808">Transferase</keyword>
<evidence type="ECO:0000256" key="2">
    <source>
        <dbReference type="ARBA" id="ARBA00005028"/>
    </source>
</evidence>
<keyword evidence="13" id="KW-0175">Coiled coil</keyword>
<dbReference type="UniPathway" id="UPA00109">
    <property type="reaction ID" value="UER00180"/>
</dbReference>
<dbReference type="GO" id="GO:0005536">
    <property type="term" value="F:D-glucose binding"/>
    <property type="evidence" value="ECO:0007669"/>
    <property type="project" value="InterPro"/>
</dbReference>
<dbReference type="FunFam" id="3.40.367.20:FF:000004">
    <property type="entry name" value="Phosphotransferase"/>
    <property type="match status" value="1"/>
</dbReference>
<dbReference type="GO" id="GO:0004340">
    <property type="term" value="F:glucokinase activity"/>
    <property type="evidence" value="ECO:0007669"/>
    <property type="project" value="TreeGrafter"/>
</dbReference>
<keyword evidence="5 12" id="KW-0547">Nucleotide-binding</keyword>
<dbReference type="PANTHER" id="PTHR19443:SF24">
    <property type="entry name" value="PHOSPHOTRANSFERASE"/>
    <property type="match status" value="1"/>
</dbReference>
<comment type="catalytic activity">
    <reaction evidence="11">
        <text>D-glucose + ATP = D-glucose 6-phosphate + ADP + H(+)</text>
        <dbReference type="Rhea" id="RHEA:17825"/>
        <dbReference type="ChEBI" id="CHEBI:4167"/>
        <dbReference type="ChEBI" id="CHEBI:15378"/>
        <dbReference type="ChEBI" id="CHEBI:30616"/>
        <dbReference type="ChEBI" id="CHEBI:61548"/>
        <dbReference type="ChEBI" id="CHEBI:456216"/>
        <dbReference type="EC" id="2.7.1.1"/>
    </reaction>
    <physiologicalReaction direction="left-to-right" evidence="11">
        <dbReference type="Rhea" id="RHEA:17826"/>
    </physiologicalReaction>
</comment>
<dbReference type="GO" id="GO:0006006">
    <property type="term" value="P:glucose metabolic process"/>
    <property type="evidence" value="ECO:0007669"/>
    <property type="project" value="TreeGrafter"/>
</dbReference>
<evidence type="ECO:0000256" key="6">
    <source>
        <dbReference type="ARBA" id="ARBA00022777"/>
    </source>
</evidence>
<evidence type="ECO:0000256" key="10">
    <source>
        <dbReference type="ARBA" id="ARBA00047905"/>
    </source>
</evidence>
<name>A0A1Y2MAI7_EPING</name>
<evidence type="ECO:0000256" key="4">
    <source>
        <dbReference type="ARBA" id="ARBA00022679"/>
    </source>
</evidence>
<dbReference type="Pfam" id="PF00349">
    <property type="entry name" value="Hexokinase_1"/>
    <property type="match status" value="1"/>
</dbReference>
<dbReference type="Gene3D" id="3.30.420.40">
    <property type="match status" value="1"/>
</dbReference>
<evidence type="ECO:0000259" key="15">
    <source>
        <dbReference type="Pfam" id="PF03727"/>
    </source>
</evidence>
<feature type="domain" description="Hexokinase N-terminal" evidence="14">
    <location>
        <begin position="32"/>
        <end position="233"/>
    </location>
</feature>
<evidence type="ECO:0000256" key="7">
    <source>
        <dbReference type="ARBA" id="ARBA00022840"/>
    </source>
</evidence>
<dbReference type="Pfam" id="PF03727">
    <property type="entry name" value="Hexokinase_2"/>
    <property type="match status" value="1"/>
</dbReference>
<comment type="pathway">
    <text evidence="1">Carbohydrate degradation; glycolysis; D-glyceraldehyde 3-phosphate and glycerone phosphate from D-glucose: step 1/4.</text>
</comment>
<comment type="catalytic activity">
    <reaction evidence="10">
        <text>D-fructose + ATP = D-fructose 6-phosphate + ADP + H(+)</text>
        <dbReference type="Rhea" id="RHEA:16125"/>
        <dbReference type="ChEBI" id="CHEBI:15378"/>
        <dbReference type="ChEBI" id="CHEBI:30616"/>
        <dbReference type="ChEBI" id="CHEBI:37721"/>
        <dbReference type="ChEBI" id="CHEBI:61527"/>
        <dbReference type="ChEBI" id="CHEBI:456216"/>
        <dbReference type="EC" id="2.7.1.1"/>
    </reaction>
    <physiologicalReaction direction="left-to-right" evidence="10">
        <dbReference type="Rhea" id="RHEA:16126"/>
    </physiologicalReaction>
</comment>
<evidence type="ECO:0000259" key="14">
    <source>
        <dbReference type="Pfam" id="PF00349"/>
    </source>
</evidence>
<dbReference type="Gene3D" id="1.10.287.1250">
    <property type="match status" value="1"/>
</dbReference>
<dbReference type="AlphaFoldDB" id="A0A1Y2MAI7"/>
<dbReference type="InParanoid" id="A0A1Y2MAI7"/>
<keyword evidence="17" id="KW-1185">Reference proteome</keyword>
<dbReference type="InterPro" id="IPR043129">
    <property type="entry name" value="ATPase_NBD"/>
</dbReference>
<dbReference type="InterPro" id="IPR022673">
    <property type="entry name" value="Hexokinase_C"/>
</dbReference>
<comment type="catalytic activity">
    <reaction evidence="9">
        <text>a D-hexose + ATP = a D-hexose 6-phosphate + ADP + H(+)</text>
        <dbReference type="Rhea" id="RHEA:22740"/>
        <dbReference type="ChEBI" id="CHEBI:4194"/>
        <dbReference type="ChEBI" id="CHEBI:15378"/>
        <dbReference type="ChEBI" id="CHEBI:30616"/>
        <dbReference type="ChEBI" id="CHEBI:229467"/>
        <dbReference type="ChEBI" id="CHEBI:456216"/>
        <dbReference type="EC" id="2.7.1.1"/>
    </reaction>
    <physiologicalReaction direction="left-to-right" evidence="9">
        <dbReference type="Rhea" id="RHEA:22741"/>
    </physiologicalReaction>
</comment>
<dbReference type="PROSITE" id="PS51748">
    <property type="entry name" value="HEXOKINASE_2"/>
    <property type="match status" value="1"/>
</dbReference>